<protein>
    <submittedName>
        <fullName evidence="2">Relaxase</fullName>
    </submittedName>
</protein>
<name>A0A3A6QYX8_9VIBR</name>
<dbReference type="EMBL" id="QVMU01000001">
    <property type="protein sequence ID" value="RJX75716.1"/>
    <property type="molecule type" value="Genomic_DNA"/>
</dbReference>
<dbReference type="AlphaFoldDB" id="A0A3A6QYX8"/>
<comment type="caution">
    <text evidence="2">The sequence shown here is derived from an EMBL/GenBank/DDBJ whole genome shotgun (WGS) entry which is preliminary data.</text>
</comment>
<proteinExistence type="predicted"/>
<accession>A0A3A6QYX8</accession>
<feature type="domain" description="MobA/VirD2-like nuclease" evidence="1">
    <location>
        <begin position="78"/>
        <end position="187"/>
    </location>
</feature>
<evidence type="ECO:0000313" key="2">
    <source>
        <dbReference type="EMBL" id="RJX75716.1"/>
    </source>
</evidence>
<evidence type="ECO:0000259" key="1">
    <source>
        <dbReference type="Pfam" id="PF03432"/>
    </source>
</evidence>
<organism evidence="2 3">
    <name type="scientific">Vibrio sinensis</name>
    <dbReference type="NCBI Taxonomy" id="2302434"/>
    <lineage>
        <taxon>Bacteria</taxon>
        <taxon>Pseudomonadati</taxon>
        <taxon>Pseudomonadota</taxon>
        <taxon>Gammaproteobacteria</taxon>
        <taxon>Vibrionales</taxon>
        <taxon>Vibrionaceae</taxon>
        <taxon>Vibrio</taxon>
    </lineage>
</organism>
<sequence length="447" mass="51536">MRVMIFEELKCKNAQQTIHDATQLVLYGAKQSDDVTQLIKYSSSQSKSALSRGTSQFICSNEIASIPLDASNQDARNINWSSAIAELQSAHLTNNNTKQPYRHFVVSLAEGEQLPHQQWKASISKLMKHLGYENARYIAYKHSDTNNEHVHIVVSTTNLLTGKIISNWQSHLNAQPIMRELEIELGLQQVLSSNELNTCYGNDAKNGKEQTIKRMMRRKVEQAIKRLPPHASLIQFSTALLREGIEIELVANSDGSKFKGLAYRFHKFRFAASSLRSGNKYTLGKLVKNGILNENALDTRFYDPDNFQVRSAQAKFESIRRQSIELANEFKIQLKSHQEDQFRYLILTCARGHAKAMQTQADYWLYHSKFLRDLWERAFVHCLYESEKGLYKAANFLSDFFFHILLTLFEESLRNKWELRVVVTNDPTEKHRELKYGKQNDHSGLTR</sequence>
<reference evidence="2 3" key="1">
    <citation type="submission" date="2018-08" db="EMBL/GenBank/DDBJ databases">
        <title>Vibrio isolated from the Eastern China Marginal Seas.</title>
        <authorList>
            <person name="Li Y."/>
        </authorList>
    </citation>
    <scope>NUCLEOTIDE SEQUENCE [LARGE SCALE GENOMIC DNA]</scope>
    <source>
        <strain evidence="2 3">BEI233</strain>
    </source>
</reference>
<gene>
    <name evidence="2" type="ORF">DZ860_03305</name>
</gene>
<dbReference type="OrthoDB" id="5873006at2"/>
<evidence type="ECO:0000313" key="3">
    <source>
        <dbReference type="Proteomes" id="UP000273252"/>
    </source>
</evidence>
<dbReference type="Proteomes" id="UP000273252">
    <property type="component" value="Unassembled WGS sequence"/>
</dbReference>
<dbReference type="InterPro" id="IPR005094">
    <property type="entry name" value="Endonuclease_MobA/VirD2"/>
</dbReference>
<keyword evidence="3" id="KW-1185">Reference proteome</keyword>
<dbReference type="Pfam" id="PF03432">
    <property type="entry name" value="Relaxase"/>
    <property type="match status" value="1"/>
</dbReference>